<dbReference type="AlphaFoldDB" id="A0A2T3A6T6"/>
<keyword evidence="1" id="KW-0472">Membrane</keyword>
<gene>
    <name evidence="2" type="ORF">BD289DRAFT_273283</name>
</gene>
<keyword evidence="1" id="KW-0812">Transmembrane</keyword>
<evidence type="ECO:0000256" key="1">
    <source>
        <dbReference type="SAM" id="Phobius"/>
    </source>
</evidence>
<protein>
    <submittedName>
        <fullName evidence="2">Uncharacterized protein</fullName>
    </submittedName>
</protein>
<sequence>MNLTGDQCSKGVKEEVGEWRKEEKLLVSIGSPFLLFFFLPNSMFAQPSERRRGTLPFGPFPPFFILGLRWLFRRGRGRLWHGVLVSPSGAGELEQKMSEDKSSENALWPGRGIACLVPDLWNGVFLLLFNFYG</sequence>
<evidence type="ECO:0000313" key="3">
    <source>
        <dbReference type="Proteomes" id="UP000241462"/>
    </source>
</evidence>
<evidence type="ECO:0000313" key="2">
    <source>
        <dbReference type="EMBL" id="PSR83959.1"/>
    </source>
</evidence>
<dbReference type="EMBL" id="KZ678451">
    <property type="protein sequence ID" value="PSR83959.1"/>
    <property type="molecule type" value="Genomic_DNA"/>
</dbReference>
<proteinExistence type="predicted"/>
<dbReference type="Proteomes" id="UP000241462">
    <property type="component" value="Unassembled WGS sequence"/>
</dbReference>
<keyword evidence="3" id="KW-1185">Reference proteome</keyword>
<accession>A0A2T3A6T6</accession>
<keyword evidence="1" id="KW-1133">Transmembrane helix</keyword>
<name>A0A2T3A6T6_9PEZI</name>
<reference evidence="2 3" key="1">
    <citation type="journal article" date="2018" name="Mycol. Prog.">
        <title>Coniella lustricola, a new species from submerged detritus.</title>
        <authorList>
            <person name="Raudabaugh D.B."/>
            <person name="Iturriaga T."/>
            <person name="Carver A."/>
            <person name="Mondo S."/>
            <person name="Pangilinan J."/>
            <person name="Lipzen A."/>
            <person name="He G."/>
            <person name="Amirebrahimi M."/>
            <person name="Grigoriev I.V."/>
            <person name="Miller A.N."/>
        </authorList>
    </citation>
    <scope>NUCLEOTIDE SEQUENCE [LARGE SCALE GENOMIC DNA]</scope>
    <source>
        <strain evidence="2 3">B22-T-1</strain>
    </source>
</reference>
<feature type="transmembrane region" description="Helical" evidence="1">
    <location>
        <begin position="25"/>
        <end position="43"/>
    </location>
</feature>
<dbReference type="InParanoid" id="A0A2T3A6T6"/>
<feature type="transmembrane region" description="Helical" evidence="1">
    <location>
        <begin position="55"/>
        <end position="72"/>
    </location>
</feature>
<organism evidence="2 3">
    <name type="scientific">Coniella lustricola</name>
    <dbReference type="NCBI Taxonomy" id="2025994"/>
    <lineage>
        <taxon>Eukaryota</taxon>
        <taxon>Fungi</taxon>
        <taxon>Dikarya</taxon>
        <taxon>Ascomycota</taxon>
        <taxon>Pezizomycotina</taxon>
        <taxon>Sordariomycetes</taxon>
        <taxon>Sordariomycetidae</taxon>
        <taxon>Diaporthales</taxon>
        <taxon>Schizoparmaceae</taxon>
        <taxon>Coniella</taxon>
    </lineage>
</organism>